<sequence length="251" mass="26964">MGIQGIVSQLVGQIAEMLPMGYAFGAGMVSAVNPCGFFLLPVYISLYLGAEEENYTSQTLATRAMKATWVALVVTVGFGLLFGLVGAAVMATGYYLMKLIPWFAVGVGGVLVILGLRILSGRSVALPAAAKVVDWVGDFRRMNVRGYFLFGLAFGATSLGCTLPVFLAVVGSSVTADNYLDGLLRFVSYVLGMGLVMHALTMSMALVKKRFVLGTMRRIIPYINTISAFFLLTAGGYILYYWFSSGLLFNS</sequence>
<dbReference type="AlphaFoldDB" id="A0A1M7YB68"/>
<protein>
    <submittedName>
        <fullName evidence="2">Cytochrome c biogenesis protein CcdA</fullName>
    </submittedName>
</protein>
<keyword evidence="1" id="KW-0812">Transmembrane</keyword>
<organism evidence="2 3">
    <name type="scientific">Desulfopila aestuarii DSM 18488</name>
    <dbReference type="NCBI Taxonomy" id="1121416"/>
    <lineage>
        <taxon>Bacteria</taxon>
        <taxon>Pseudomonadati</taxon>
        <taxon>Thermodesulfobacteriota</taxon>
        <taxon>Desulfobulbia</taxon>
        <taxon>Desulfobulbales</taxon>
        <taxon>Desulfocapsaceae</taxon>
        <taxon>Desulfopila</taxon>
    </lineage>
</organism>
<keyword evidence="3" id="KW-1185">Reference proteome</keyword>
<dbReference type="EMBL" id="FRFE01000015">
    <property type="protein sequence ID" value="SHO49768.1"/>
    <property type="molecule type" value="Genomic_DNA"/>
</dbReference>
<proteinExistence type="predicted"/>
<dbReference type="OrthoDB" id="5244297at2"/>
<feature type="transmembrane region" description="Helical" evidence="1">
    <location>
        <begin position="186"/>
        <end position="207"/>
    </location>
</feature>
<feature type="transmembrane region" description="Helical" evidence="1">
    <location>
        <begin position="219"/>
        <end position="243"/>
    </location>
</feature>
<dbReference type="PANTHER" id="PTHR31272:SF4">
    <property type="entry name" value="CYTOCHROME C-TYPE BIOGENESIS PROTEIN HI_1454-RELATED"/>
    <property type="match status" value="1"/>
</dbReference>
<evidence type="ECO:0000313" key="3">
    <source>
        <dbReference type="Proteomes" id="UP000184603"/>
    </source>
</evidence>
<accession>A0A1M7YB68</accession>
<dbReference type="PANTHER" id="PTHR31272">
    <property type="entry name" value="CYTOCHROME C-TYPE BIOGENESIS PROTEIN HI_1454-RELATED"/>
    <property type="match status" value="1"/>
</dbReference>
<evidence type="ECO:0000256" key="1">
    <source>
        <dbReference type="SAM" id="Phobius"/>
    </source>
</evidence>
<feature type="transmembrane region" description="Helical" evidence="1">
    <location>
        <begin position="147"/>
        <end position="174"/>
    </location>
</feature>
<keyword evidence="1" id="KW-1133">Transmembrane helix</keyword>
<reference evidence="2 3" key="1">
    <citation type="submission" date="2016-12" db="EMBL/GenBank/DDBJ databases">
        <authorList>
            <person name="Song W.-J."/>
            <person name="Kurnit D.M."/>
        </authorList>
    </citation>
    <scope>NUCLEOTIDE SEQUENCE [LARGE SCALE GENOMIC DNA]</scope>
    <source>
        <strain evidence="2 3">DSM 18488</strain>
    </source>
</reference>
<dbReference type="InterPro" id="IPR051790">
    <property type="entry name" value="Cytochrome_c-biogenesis_DsbD"/>
</dbReference>
<gene>
    <name evidence="2" type="ORF">SAMN02745220_03079</name>
</gene>
<dbReference type="Proteomes" id="UP000184603">
    <property type="component" value="Unassembled WGS sequence"/>
</dbReference>
<feature type="transmembrane region" description="Helical" evidence="1">
    <location>
        <begin position="99"/>
        <end position="119"/>
    </location>
</feature>
<name>A0A1M7YB68_9BACT</name>
<dbReference type="STRING" id="1121416.SAMN02745220_03079"/>
<evidence type="ECO:0000313" key="2">
    <source>
        <dbReference type="EMBL" id="SHO49768.1"/>
    </source>
</evidence>
<feature type="transmembrane region" description="Helical" evidence="1">
    <location>
        <begin position="20"/>
        <end position="48"/>
    </location>
</feature>
<feature type="transmembrane region" description="Helical" evidence="1">
    <location>
        <begin position="69"/>
        <end position="93"/>
    </location>
</feature>
<keyword evidence="1" id="KW-0472">Membrane</keyword>
<dbReference type="RefSeq" id="WP_073614516.1">
    <property type="nucleotide sequence ID" value="NZ_FRFE01000015.1"/>
</dbReference>